<organism evidence="2">
    <name type="scientific">Vitrella brassicaformis</name>
    <dbReference type="NCBI Taxonomy" id="1169539"/>
    <lineage>
        <taxon>Eukaryota</taxon>
        <taxon>Sar</taxon>
        <taxon>Alveolata</taxon>
        <taxon>Colpodellida</taxon>
        <taxon>Vitrellaceae</taxon>
        <taxon>Vitrella</taxon>
    </lineage>
</organism>
<gene>
    <name evidence="2" type="ORF">VBRA1451_LOCUS14077</name>
</gene>
<feature type="compositionally biased region" description="Basic residues" evidence="1">
    <location>
        <begin position="67"/>
        <end position="78"/>
    </location>
</feature>
<protein>
    <submittedName>
        <fullName evidence="2">Uncharacterized protein</fullName>
    </submittedName>
</protein>
<feature type="compositionally biased region" description="Polar residues" evidence="1">
    <location>
        <begin position="100"/>
        <end position="111"/>
    </location>
</feature>
<evidence type="ECO:0000256" key="1">
    <source>
        <dbReference type="SAM" id="MobiDB-lite"/>
    </source>
</evidence>
<reference evidence="2" key="1">
    <citation type="submission" date="2021-01" db="EMBL/GenBank/DDBJ databases">
        <authorList>
            <person name="Corre E."/>
            <person name="Pelletier E."/>
            <person name="Niang G."/>
            <person name="Scheremetjew M."/>
            <person name="Finn R."/>
            <person name="Kale V."/>
            <person name="Holt S."/>
            <person name="Cochrane G."/>
            <person name="Meng A."/>
            <person name="Brown T."/>
            <person name="Cohen L."/>
        </authorList>
    </citation>
    <scope>NUCLEOTIDE SEQUENCE</scope>
    <source>
        <strain evidence="2">CCMP3346</strain>
    </source>
</reference>
<feature type="region of interest" description="Disordered" evidence="1">
    <location>
        <begin position="1"/>
        <end position="20"/>
    </location>
</feature>
<accession>A0A7S1K027</accession>
<proteinExistence type="predicted"/>
<evidence type="ECO:0000313" key="2">
    <source>
        <dbReference type="EMBL" id="CAD9059007.1"/>
    </source>
</evidence>
<feature type="region of interest" description="Disordered" evidence="1">
    <location>
        <begin position="60"/>
        <end position="111"/>
    </location>
</feature>
<dbReference type="AlphaFoldDB" id="A0A7S1K027"/>
<sequence>MIVIPHRQDVQSSMTAESRPPPSLGIIVLAAFGLTEASLKECSAFHPSLVGRPLRPVRSVHATSSGKAKHCLSVHRKAATTGAGESRTEEHGQKGRQTKHQWMSTSLCACD</sequence>
<name>A0A7S1K027_9ALVE</name>
<dbReference type="EMBL" id="HBGB01024294">
    <property type="protein sequence ID" value="CAD9059007.1"/>
    <property type="molecule type" value="Transcribed_RNA"/>
</dbReference>